<evidence type="ECO:0000259" key="2">
    <source>
        <dbReference type="Pfam" id="PF00483"/>
    </source>
</evidence>
<feature type="region of interest" description="Disordered" evidence="1">
    <location>
        <begin position="224"/>
        <end position="243"/>
    </location>
</feature>
<dbReference type="CDD" id="cd04181">
    <property type="entry name" value="NTP_transferase"/>
    <property type="match status" value="1"/>
</dbReference>
<name>A0A7G6TUB5_9BRAD</name>
<gene>
    <name evidence="3" type="ORF">HB776_03150</name>
</gene>
<dbReference type="RefSeq" id="WP_184514988.1">
    <property type="nucleotide sequence ID" value="NZ_CP050292.1"/>
</dbReference>
<dbReference type="Gene3D" id="3.90.550.10">
    <property type="entry name" value="Spore Coat Polysaccharide Biosynthesis Protein SpsA, Chain A"/>
    <property type="match status" value="1"/>
</dbReference>
<dbReference type="Proteomes" id="UP000515291">
    <property type="component" value="Chromosome"/>
</dbReference>
<dbReference type="InterPro" id="IPR050486">
    <property type="entry name" value="Mannose-1P_guanyltransferase"/>
</dbReference>
<evidence type="ECO:0000256" key="1">
    <source>
        <dbReference type="SAM" id="MobiDB-lite"/>
    </source>
</evidence>
<evidence type="ECO:0000313" key="4">
    <source>
        <dbReference type="Proteomes" id="UP000515291"/>
    </source>
</evidence>
<organism evidence="3 4">
    <name type="scientific">Tardiphaga robiniae</name>
    <dbReference type="NCBI Taxonomy" id="943830"/>
    <lineage>
        <taxon>Bacteria</taxon>
        <taxon>Pseudomonadati</taxon>
        <taxon>Pseudomonadota</taxon>
        <taxon>Alphaproteobacteria</taxon>
        <taxon>Hyphomicrobiales</taxon>
        <taxon>Nitrobacteraceae</taxon>
        <taxon>Tardiphaga</taxon>
    </lineage>
</organism>
<accession>A0A7G6TUB5</accession>
<dbReference type="AlphaFoldDB" id="A0A7G6TUB5"/>
<proteinExistence type="predicted"/>
<sequence>MRALLLAAGIGSRLRPITDTVPKCLVQIQGRPLLDYWLDLVFQGGIERVLLNTHWLAPQVQAHVMASPWANRIDQVYEATLLGTGGTVLANRDWFQNQSFLLAHADNLTDFDVAGLIAAHEGKPAGHAITMLGFRTDDPSSCGILELDRQNTVLAFHEKVANPPGNLANGAVYIFEPEVIDAIAALERPVVDLSTEIIPNYLGRILCVETDGYHRDIGNPESLRRANSEFKQKPFKGPAGALR</sequence>
<dbReference type="InterPro" id="IPR005835">
    <property type="entry name" value="NTP_transferase_dom"/>
</dbReference>
<dbReference type="Pfam" id="PF00483">
    <property type="entry name" value="NTP_transferase"/>
    <property type="match status" value="1"/>
</dbReference>
<protein>
    <submittedName>
        <fullName evidence="3">Nucleotidyltransferase family protein</fullName>
    </submittedName>
</protein>
<keyword evidence="3" id="KW-0808">Transferase</keyword>
<reference evidence="4" key="1">
    <citation type="journal article" date="2020" name="Mol. Plant Microbe">
        <title>Rhizobial microsymbionts of the narrowly endemic Oxytropis species growing in Kamchatka are characterized by significant genetic diversity and possess a set of genes that are associated with T3SS and T6SS secretion systems and can affect the development of symbiosis.</title>
        <authorList>
            <person name="Safronova V."/>
            <person name="Guro P."/>
            <person name="Sazanova A."/>
            <person name="Kuznetsova I."/>
            <person name="Belimov A."/>
            <person name="Yakubov V."/>
            <person name="Chirak E."/>
            <person name="Afonin A."/>
            <person name="Gogolev Y."/>
            <person name="Andronov E."/>
            <person name="Tikhonovich I."/>
        </authorList>
    </citation>
    <scope>NUCLEOTIDE SEQUENCE [LARGE SCALE GENOMIC DNA]</scope>
    <source>
        <strain evidence="4">581</strain>
    </source>
</reference>
<evidence type="ECO:0000313" key="3">
    <source>
        <dbReference type="EMBL" id="QND70347.1"/>
    </source>
</evidence>
<feature type="domain" description="Nucleotidyl transferase" evidence="2">
    <location>
        <begin position="3"/>
        <end position="231"/>
    </location>
</feature>
<dbReference type="InterPro" id="IPR029044">
    <property type="entry name" value="Nucleotide-diphossugar_trans"/>
</dbReference>
<dbReference type="EMBL" id="CP050292">
    <property type="protein sequence ID" value="QND70347.1"/>
    <property type="molecule type" value="Genomic_DNA"/>
</dbReference>
<dbReference type="PANTHER" id="PTHR22572">
    <property type="entry name" value="SUGAR-1-PHOSPHATE GUANYL TRANSFERASE"/>
    <property type="match status" value="1"/>
</dbReference>
<dbReference type="KEGG" id="trb:HB776_03150"/>
<dbReference type="SUPFAM" id="SSF53448">
    <property type="entry name" value="Nucleotide-diphospho-sugar transferases"/>
    <property type="match status" value="1"/>
</dbReference>
<dbReference type="GO" id="GO:0016740">
    <property type="term" value="F:transferase activity"/>
    <property type="evidence" value="ECO:0007669"/>
    <property type="project" value="UniProtKB-KW"/>
</dbReference>